<dbReference type="AlphaFoldDB" id="A0A561BQR4"/>
<dbReference type="RefSeq" id="WP_145805897.1">
    <property type="nucleotide sequence ID" value="NZ_VIVK01000001.1"/>
</dbReference>
<proteinExistence type="predicted"/>
<dbReference type="EMBL" id="VIVK01000001">
    <property type="protein sequence ID" value="TWD81228.1"/>
    <property type="molecule type" value="Genomic_DNA"/>
</dbReference>
<dbReference type="Proteomes" id="UP000318380">
    <property type="component" value="Unassembled WGS sequence"/>
</dbReference>
<keyword evidence="3" id="KW-1185">Reference proteome</keyword>
<feature type="domain" description="AB hydrolase-1" evidence="1">
    <location>
        <begin position="23"/>
        <end position="127"/>
    </location>
</feature>
<gene>
    <name evidence="2" type="ORF">FB561_2337</name>
</gene>
<organism evidence="2 3">
    <name type="scientific">Kribbella amoyensis</name>
    <dbReference type="NCBI Taxonomy" id="996641"/>
    <lineage>
        <taxon>Bacteria</taxon>
        <taxon>Bacillati</taxon>
        <taxon>Actinomycetota</taxon>
        <taxon>Actinomycetes</taxon>
        <taxon>Propionibacteriales</taxon>
        <taxon>Kribbellaceae</taxon>
        <taxon>Kribbella</taxon>
    </lineage>
</organism>
<protein>
    <submittedName>
        <fullName evidence="2">Pimeloyl-ACP methyl ester carboxylesterase</fullName>
    </submittedName>
</protein>
<dbReference type="Pfam" id="PF00561">
    <property type="entry name" value="Abhydrolase_1"/>
    <property type="match status" value="1"/>
</dbReference>
<dbReference type="InterPro" id="IPR050228">
    <property type="entry name" value="Carboxylesterase_BioH"/>
</dbReference>
<dbReference type="InterPro" id="IPR029058">
    <property type="entry name" value="AB_hydrolase_fold"/>
</dbReference>
<dbReference type="PANTHER" id="PTHR43194:SF5">
    <property type="entry name" value="PIMELOYL-[ACYL-CARRIER PROTEIN] METHYL ESTER ESTERASE"/>
    <property type="match status" value="1"/>
</dbReference>
<evidence type="ECO:0000259" key="1">
    <source>
        <dbReference type="Pfam" id="PF00561"/>
    </source>
</evidence>
<reference evidence="2 3" key="1">
    <citation type="submission" date="2019-06" db="EMBL/GenBank/DDBJ databases">
        <title>Sequencing the genomes of 1000 actinobacteria strains.</title>
        <authorList>
            <person name="Klenk H.-P."/>
        </authorList>
    </citation>
    <scope>NUCLEOTIDE SEQUENCE [LARGE SCALE GENOMIC DNA]</scope>
    <source>
        <strain evidence="2 3">DSM 24683</strain>
    </source>
</reference>
<sequence length="251" mass="26340">MQSAEVLPDGSRIRWVELAGDGPPLVFVHGLGASSPAYYGSVAGRPEFAGRRRLLVDLLGFGISDRPEDFGYTLEDHADALATALRTAGTGGADLVAHSMGGAVAITLAVRHPDLVKRLVLVDANLDPLTPGTGVGSSRIAGYTETEFVDRGWAETLDRVGAHWAATMRLSGRVALYRTAVHLVRGTSPSMRDHLHALGVPRTFLHPVDDAPGGEEALAKAGVRLVPVESGHNVMLDNPDAFTAAVVAATA</sequence>
<name>A0A561BQR4_9ACTN</name>
<accession>A0A561BQR4</accession>
<dbReference type="OrthoDB" id="63519at2"/>
<dbReference type="PRINTS" id="PR00111">
    <property type="entry name" value="ABHYDROLASE"/>
</dbReference>
<dbReference type="SUPFAM" id="SSF53474">
    <property type="entry name" value="alpha/beta-Hydrolases"/>
    <property type="match status" value="1"/>
</dbReference>
<dbReference type="GO" id="GO:0003824">
    <property type="term" value="F:catalytic activity"/>
    <property type="evidence" value="ECO:0007669"/>
    <property type="project" value="UniProtKB-ARBA"/>
</dbReference>
<evidence type="ECO:0000313" key="3">
    <source>
        <dbReference type="Proteomes" id="UP000318380"/>
    </source>
</evidence>
<comment type="caution">
    <text evidence="2">The sequence shown here is derived from an EMBL/GenBank/DDBJ whole genome shotgun (WGS) entry which is preliminary data.</text>
</comment>
<dbReference type="InterPro" id="IPR000073">
    <property type="entry name" value="AB_hydrolase_1"/>
</dbReference>
<evidence type="ECO:0000313" key="2">
    <source>
        <dbReference type="EMBL" id="TWD81228.1"/>
    </source>
</evidence>
<dbReference type="PANTHER" id="PTHR43194">
    <property type="entry name" value="HYDROLASE ALPHA/BETA FOLD FAMILY"/>
    <property type="match status" value="1"/>
</dbReference>
<dbReference type="Gene3D" id="3.40.50.1820">
    <property type="entry name" value="alpha/beta hydrolase"/>
    <property type="match status" value="1"/>
</dbReference>